<dbReference type="InterPro" id="IPR016181">
    <property type="entry name" value="Acyl_CoA_acyltransferase"/>
</dbReference>
<accession>A0A917H6D1</accession>
<dbReference type="Proteomes" id="UP000600247">
    <property type="component" value="Unassembled WGS sequence"/>
</dbReference>
<name>A0A917H6D1_9BACL</name>
<dbReference type="PANTHER" id="PTHR43792">
    <property type="entry name" value="GNAT FAMILY, PUTATIVE (AFU_ORTHOLOGUE AFUA_3G00765)-RELATED-RELATED"/>
    <property type="match status" value="1"/>
</dbReference>
<feature type="domain" description="N-acetyltransferase" evidence="1">
    <location>
        <begin position="8"/>
        <end position="164"/>
    </location>
</feature>
<keyword evidence="3" id="KW-1185">Reference proteome</keyword>
<dbReference type="CDD" id="cd04301">
    <property type="entry name" value="NAT_SF"/>
    <property type="match status" value="1"/>
</dbReference>
<protein>
    <submittedName>
        <fullName evidence="2">Acetyltransferase</fullName>
    </submittedName>
</protein>
<dbReference type="RefSeq" id="WP_188889548.1">
    <property type="nucleotide sequence ID" value="NZ_BMHY01000004.1"/>
</dbReference>
<dbReference type="GO" id="GO:0016747">
    <property type="term" value="F:acyltransferase activity, transferring groups other than amino-acyl groups"/>
    <property type="evidence" value="ECO:0007669"/>
    <property type="project" value="InterPro"/>
</dbReference>
<organism evidence="2 3">
    <name type="scientific">Paenibacillus radicis</name>
    <name type="common">ex Gao et al. 2016</name>
    <dbReference type="NCBI Taxonomy" id="1737354"/>
    <lineage>
        <taxon>Bacteria</taxon>
        <taxon>Bacillati</taxon>
        <taxon>Bacillota</taxon>
        <taxon>Bacilli</taxon>
        <taxon>Bacillales</taxon>
        <taxon>Paenibacillaceae</taxon>
        <taxon>Paenibacillus</taxon>
    </lineage>
</organism>
<gene>
    <name evidence="2" type="ORF">GCM10010918_25400</name>
</gene>
<dbReference type="EMBL" id="BMHY01000004">
    <property type="protein sequence ID" value="GGG69202.1"/>
    <property type="molecule type" value="Genomic_DNA"/>
</dbReference>
<dbReference type="InterPro" id="IPR051531">
    <property type="entry name" value="N-acetyltransferase"/>
</dbReference>
<evidence type="ECO:0000259" key="1">
    <source>
        <dbReference type="PROSITE" id="PS51186"/>
    </source>
</evidence>
<proteinExistence type="predicted"/>
<dbReference type="PROSITE" id="PS51186">
    <property type="entry name" value="GNAT"/>
    <property type="match status" value="1"/>
</dbReference>
<dbReference type="Pfam" id="PF13302">
    <property type="entry name" value="Acetyltransf_3"/>
    <property type="match status" value="1"/>
</dbReference>
<reference evidence="2 3" key="1">
    <citation type="journal article" date="2014" name="Int. J. Syst. Evol. Microbiol.">
        <title>Complete genome sequence of Corynebacterium casei LMG S-19264T (=DSM 44701T), isolated from a smear-ripened cheese.</title>
        <authorList>
            <consortium name="US DOE Joint Genome Institute (JGI-PGF)"/>
            <person name="Walter F."/>
            <person name="Albersmeier A."/>
            <person name="Kalinowski J."/>
            <person name="Ruckert C."/>
        </authorList>
    </citation>
    <scope>NUCLEOTIDE SEQUENCE [LARGE SCALE GENOMIC DNA]</scope>
    <source>
        <strain evidence="2 3">CGMCC 1.15286</strain>
    </source>
</reference>
<sequence>MKIIGNKIRLRNFTEDDFSFYNELEQNPITHQYESSAPDDAEIQNDFQKALSEVHDSPRERYELAINLKDDGTPVGRISIKLNWSEIREWEIGWALHPDFWKNGYATEAVELLIGYAFSDLNAHRVVAYANTENTASEKLMTRAGMKLDGILREVRICNGKWCNEFIYSVLEHEWDK</sequence>
<comment type="caution">
    <text evidence="2">The sequence shown here is derived from an EMBL/GenBank/DDBJ whole genome shotgun (WGS) entry which is preliminary data.</text>
</comment>
<evidence type="ECO:0000313" key="2">
    <source>
        <dbReference type="EMBL" id="GGG69202.1"/>
    </source>
</evidence>
<dbReference type="InterPro" id="IPR000182">
    <property type="entry name" value="GNAT_dom"/>
</dbReference>
<dbReference type="SUPFAM" id="SSF55729">
    <property type="entry name" value="Acyl-CoA N-acyltransferases (Nat)"/>
    <property type="match status" value="1"/>
</dbReference>
<evidence type="ECO:0000313" key="3">
    <source>
        <dbReference type="Proteomes" id="UP000600247"/>
    </source>
</evidence>
<dbReference type="AlphaFoldDB" id="A0A917H6D1"/>
<dbReference type="Gene3D" id="3.40.630.30">
    <property type="match status" value="1"/>
</dbReference>